<protein>
    <submittedName>
        <fullName evidence="1">ESX-1 secretion-associated protein EspC</fullName>
    </submittedName>
</protein>
<dbReference type="InterPro" id="IPR036689">
    <property type="entry name" value="ESAT-6-like_sf"/>
</dbReference>
<reference evidence="1 2" key="1">
    <citation type="submission" date="2018-09" db="EMBL/GenBank/DDBJ databases">
        <authorList>
            <person name="Tagini F."/>
        </authorList>
    </citation>
    <scope>NUCLEOTIDE SEQUENCE [LARGE SCALE GENOMIC DNA]</scope>
    <source>
        <strain evidence="1 2">MK142</strain>
    </source>
</reference>
<dbReference type="InterPro" id="IPR022536">
    <property type="entry name" value="EspC"/>
</dbReference>
<dbReference type="Pfam" id="PF10824">
    <property type="entry name" value="T7SS_ESX_EspC"/>
    <property type="match status" value="1"/>
</dbReference>
<keyword evidence="2" id="KW-1185">Reference proteome</keyword>
<proteinExistence type="predicted"/>
<dbReference type="OrthoDB" id="4732159at2"/>
<dbReference type="Proteomes" id="UP000268285">
    <property type="component" value="Unassembled WGS sequence"/>
</dbReference>
<dbReference type="AlphaFoldDB" id="A0A498QX57"/>
<dbReference type="EMBL" id="UPHU01000001">
    <property type="protein sequence ID" value="VBA54430.1"/>
    <property type="molecule type" value="Genomic_DNA"/>
</dbReference>
<accession>A0A498QX57</accession>
<gene>
    <name evidence="1" type="primary">espC_1</name>
    <name evidence="1" type="ORF">LAUMK142_04653</name>
</gene>
<dbReference type="RefSeq" id="WP_099318673.1">
    <property type="nucleotide sequence ID" value="NZ_UPHO01000152.1"/>
</dbReference>
<sequence>MTELVVNTAHLQQLAAQHDTLAREIAAATRVTHGIGQDVLIRHGVSSGFSNHAVAQAQVARHAAGTALHTAVSDLADNLNTAATAYDTTDHHKAHHLNHQLH</sequence>
<name>A0A498QX57_9MYCO</name>
<dbReference type="Gene3D" id="1.10.287.1060">
    <property type="entry name" value="ESAT-6-like"/>
    <property type="match status" value="1"/>
</dbReference>
<evidence type="ECO:0000313" key="2">
    <source>
        <dbReference type="Proteomes" id="UP000268285"/>
    </source>
</evidence>
<dbReference type="SUPFAM" id="SSF140453">
    <property type="entry name" value="EsxAB dimer-like"/>
    <property type="match status" value="1"/>
</dbReference>
<organism evidence="1 2">
    <name type="scientific">Mycobacterium pseudokansasii</name>
    <dbReference type="NCBI Taxonomy" id="2341080"/>
    <lineage>
        <taxon>Bacteria</taxon>
        <taxon>Bacillati</taxon>
        <taxon>Actinomycetota</taxon>
        <taxon>Actinomycetes</taxon>
        <taxon>Mycobacteriales</taxon>
        <taxon>Mycobacteriaceae</taxon>
        <taxon>Mycobacterium</taxon>
    </lineage>
</organism>
<dbReference type="GO" id="GO:0009306">
    <property type="term" value="P:protein secretion"/>
    <property type="evidence" value="ECO:0007669"/>
    <property type="project" value="InterPro"/>
</dbReference>
<evidence type="ECO:0000313" key="1">
    <source>
        <dbReference type="EMBL" id="VBA54430.1"/>
    </source>
</evidence>